<gene>
    <name evidence="2" type="ORF">K4A83_13565</name>
</gene>
<dbReference type="PROSITE" id="PS50042">
    <property type="entry name" value="CNMP_BINDING_3"/>
    <property type="match status" value="1"/>
</dbReference>
<evidence type="ECO:0000313" key="3">
    <source>
        <dbReference type="Proteomes" id="UP001526426"/>
    </source>
</evidence>
<dbReference type="InterPro" id="IPR018490">
    <property type="entry name" value="cNMP-bd_dom_sf"/>
</dbReference>
<dbReference type="InterPro" id="IPR014710">
    <property type="entry name" value="RmlC-like_jellyroll"/>
</dbReference>
<evidence type="ECO:0000259" key="1">
    <source>
        <dbReference type="PROSITE" id="PS50042"/>
    </source>
</evidence>
<feature type="domain" description="Cyclic nucleotide-binding" evidence="1">
    <location>
        <begin position="17"/>
        <end position="108"/>
    </location>
</feature>
<proteinExistence type="predicted"/>
<reference evidence="2 3" key="1">
    <citation type="submission" date="2021-08" db="EMBL/GenBank/DDBJ databases">
        <title>Draft genome sequence of Spirulina subsalsa with high tolerance to salinity and hype-accumulation of phycocyanin.</title>
        <authorList>
            <person name="Pei H."/>
            <person name="Jiang L."/>
        </authorList>
    </citation>
    <scope>NUCLEOTIDE SEQUENCE [LARGE SCALE GENOMIC DNA]</scope>
    <source>
        <strain evidence="2 3">FACHB-351</strain>
    </source>
</reference>
<dbReference type="SUPFAM" id="SSF51206">
    <property type="entry name" value="cAMP-binding domain-like"/>
    <property type="match status" value="1"/>
</dbReference>
<comment type="caution">
    <text evidence="2">The sequence shown here is derived from an EMBL/GenBank/DDBJ whole genome shotgun (WGS) entry which is preliminary data.</text>
</comment>
<sequence length="183" mass="20835">MEKTKTMTIKRRKALLMLGELNNDDLDWMLRMGKKETIAPGQILIHEGQPSMAIYIVLDGEFNILLGNRPLAKIGTGELIGEVSFLDQQVPVATVQAATESVILSIPRWHLVLQLQKSIGFAARFYRGLALCLSDRMRGTIKRLGYGIDVAQLYEEHESFEETEVERLELAQAKFNWLLQYQE</sequence>
<dbReference type="Proteomes" id="UP001526426">
    <property type="component" value="Unassembled WGS sequence"/>
</dbReference>
<name>A0ABT3L703_9CYAN</name>
<dbReference type="Pfam" id="PF00027">
    <property type="entry name" value="cNMP_binding"/>
    <property type="match status" value="1"/>
</dbReference>
<protein>
    <submittedName>
        <fullName evidence="2">Cyclic nucleotide-binding domain-containing protein</fullName>
    </submittedName>
</protein>
<accession>A0ABT3L703</accession>
<dbReference type="Gene3D" id="2.60.120.10">
    <property type="entry name" value="Jelly Rolls"/>
    <property type="match status" value="1"/>
</dbReference>
<organism evidence="2 3">
    <name type="scientific">Spirulina subsalsa FACHB-351</name>
    <dbReference type="NCBI Taxonomy" id="234711"/>
    <lineage>
        <taxon>Bacteria</taxon>
        <taxon>Bacillati</taxon>
        <taxon>Cyanobacteriota</taxon>
        <taxon>Cyanophyceae</taxon>
        <taxon>Spirulinales</taxon>
        <taxon>Spirulinaceae</taxon>
        <taxon>Spirulina</taxon>
    </lineage>
</organism>
<evidence type="ECO:0000313" key="2">
    <source>
        <dbReference type="EMBL" id="MCW6037291.1"/>
    </source>
</evidence>
<keyword evidence="3" id="KW-1185">Reference proteome</keyword>
<dbReference type="InterPro" id="IPR000595">
    <property type="entry name" value="cNMP-bd_dom"/>
</dbReference>
<dbReference type="SMART" id="SM00100">
    <property type="entry name" value="cNMP"/>
    <property type="match status" value="1"/>
</dbReference>
<dbReference type="EMBL" id="JAIHOM010000064">
    <property type="protein sequence ID" value="MCW6037291.1"/>
    <property type="molecule type" value="Genomic_DNA"/>
</dbReference>
<dbReference type="CDD" id="cd00038">
    <property type="entry name" value="CAP_ED"/>
    <property type="match status" value="1"/>
</dbReference>